<organism evidence="1 4">
    <name type="scientific">Parvimonas micra</name>
    <dbReference type="NCBI Taxonomy" id="33033"/>
    <lineage>
        <taxon>Bacteria</taxon>
        <taxon>Bacillati</taxon>
        <taxon>Bacillota</taxon>
        <taxon>Tissierellia</taxon>
        <taxon>Tissierellales</taxon>
        <taxon>Peptoniphilaceae</taxon>
        <taxon>Parvimonas</taxon>
    </lineage>
</organism>
<dbReference type="EMBL" id="JABZRE010000012">
    <property type="protein sequence ID" value="MBF1306985.1"/>
    <property type="molecule type" value="Genomic_DNA"/>
</dbReference>
<reference evidence="2" key="2">
    <citation type="submission" date="2020-04" db="EMBL/GenBank/DDBJ databases">
        <title>Deep metagenomics examines the oral microbiome during advanced dental caries in children, revealing novel taxa and co-occurrences with host molecules.</title>
        <authorList>
            <person name="Baker J.L."/>
            <person name="Morton J.T."/>
            <person name="Dinis M."/>
            <person name="Alvarez R."/>
            <person name="Tran N.C."/>
            <person name="Knight R."/>
            <person name="Edlund A."/>
        </authorList>
    </citation>
    <scope>NUCLEOTIDE SEQUENCE</scope>
    <source>
        <strain evidence="2">JCVI_23_bin.11</strain>
    </source>
</reference>
<dbReference type="Proteomes" id="UP000758611">
    <property type="component" value="Unassembled WGS sequence"/>
</dbReference>
<protein>
    <submittedName>
        <fullName evidence="1">Uncharacterized protein</fullName>
    </submittedName>
</protein>
<evidence type="ECO:0000313" key="2">
    <source>
        <dbReference type="EMBL" id="MBF1306985.1"/>
    </source>
</evidence>
<dbReference type="Proteomes" id="UP000031386">
    <property type="component" value="Chromosome"/>
</dbReference>
<evidence type="ECO:0000313" key="4">
    <source>
        <dbReference type="Proteomes" id="UP000031386"/>
    </source>
</evidence>
<sequence>MNIPTKQLEIFFKRRNELIKELSIRKIDKLSFLEKNYELIQNLNMKPLLNISSLEEGMYNYQYYNILAKFFKQKSILYSNNKKKQKKYNENLMKSNNYYAEKDKYLLKMIDFLDEKTTESYFIDMNSKRLNNSLFEIVVKDVDFAIFHSMNIEILQKLKEKNIFIDEIRISKINDYVNTNI</sequence>
<dbReference type="Pfam" id="PF20353">
    <property type="entry name" value="DUF6648"/>
    <property type="match status" value="1"/>
</dbReference>
<proteinExistence type="predicted"/>
<dbReference type="InterPro" id="IPR046590">
    <property type="entry name" value="DUF6648"/>
</dbReference>
<dbReference type="EMBL" id="CP009761">
    <property type="protein sequence ID" value="AIZ37285.1"/>
    <property type="molecule type" value="Genomic_DNA"/>
</dbReference>
<dbReference type="KEGG" id="pmic:NW74_06955"/>
<dbReference type="Proteomes" id="UP001210690">
    <property type="component" value="Chromosome"/>
</dbReference>
<gene>
    <name evidence="2" type="ORF">HXM94_04315</name>
    <name evidence="3" type="ORF">NM222_00835</name>
    <name evidence="1" type="ORF">NW74_06955</name>
</gene>
<dbReference type="OrthoDB" id="1705959at2"/>
<reference evidence="3" key="3">
    <citation type="submission" date="2022-07" db="EMBL/GenBank/DDBJ databases">
        <title>Parvimonas micra travels from the subgingival sulcus of the human oral cavity to the colorectal adenocarcinoma.</title>
        <authorList>
            <person name="Conde-Perez K."/>
            <person name="Buetas E."/>
            <person name="Aja-Macaya P."/>
            <person name="Martin-De Arribas E."/>
            <person name="Iglesias-Corras I."/>
            <person name="Trigo-Tasende N."/>
            <person name="Nasser-Ali M."/>
            <person name="Estevez L.S."/>
            <person name="Rumbo-Feal S."/>
            <person name="Otero-Alen B."/>
            <person name="Noguera J.F."/>
            <person name="Concha A."/>
            <person name="Pardinas-Lopez S."/>
            <person name="Carda-Dieguez M."/>
            <person name="Gomez-Randulfe I."/>
            <person name="Martinez-Lago N."/>
            <person name="Ladra S."/>
            <person name="Aparicio L.A."/>
            <person name="Bou G."/>
            <person name="Mira A."/>
            <person name="Vallejo J.A."/>
            <person name="Poza M."/>
        </authorList>
    </citation>
    <scope>NUCLEOTIDE SEQUENCE</scope>
    <source>
        <strain evidence="3">PM102KC-G-1</strain>
    </source>
</reference>
<reference evidence="1 4" key="1">
    <citation type="submission" date="2014-10" db="EMBL/GenBank/DDBJ databases">
        <title>Complete genome sequence of Parvimonas micra KCOM 1535 (= ChDC B708).</title>
        <authorList>
            <person name="Kook J.-K."/>
            <person name="Park S.-N."/>
            <person name="Lim Y.K."/>
            <person name="Roh H."/>
        </authorList>
    </citation>
    <scope>NUCLEOTIDE SEQUENCE [LARGE SCALE GENOMIC DNA]</scope>
    <source>
        <strain evidence="1">KCOM 1535</strain>
        <strain evidence="4">KCOM 1535 / ChDC B708</strain>
    </source>
</reference>
<dbReference type="AlphaFoldDB" id="A0A0B4S3A9"/>
<dbReference type="GeneID" id="93385088"/>
<evidence type="ECO:0000313" key="1">
    <source>
        <dbReference type="EMBL" id="AIZ37285.1"/>
    </source>
</evidence>
<dbReference type="EMBL" id="CP101412">
    <property type="protein sequence ID" value="WBB31053.1"/>
    <property type="molecule type" value="Genomic_DNA"/>
</dbReference>
<dbReference type="RefSeq" id="WP_004832730.1">
    <property type="nucleotide sequence ID" value="NZ_BHYQ01000004.1"/>
</dbReference>
<keyword evidence="4" id="KW-1185">Reference proteome</keyword>
<accession>A0A0B4S3A9</accession>
<evidence type="ECO:0000313" key="3">
    <source>
        <dbReference type="EMBL" id="WBB31053.1"/>
    </source>
</evidence>
<name>A0A0B4S3A9_9FIRM</name>